<evidence type="ECO:0000313" key="1">
    <source>
        <dbReference type="EMBL" id="SFS32847.1"/>
    </source>
</evidence>
<evidence type="ECO:0000313" key="2">
    <source>
        <dbReference type="Proteomes" id="UP000198852"/>
    </source>
</evidence>
<proteinExistence type="predicted"/>
<dbReference type="AlphaFoldDB" id="A0A1I6NY26"/>
<dbReference type="Proteomes" id="UP000198852">
    <property type="component" value="Unassembled WGS sequence"/>
</dbReference>
<reference evidence="2" key="1">
    <citation type="submission" date="2016-10" db="EMBL/GenBank/DDBJ databases">
        <authorList>
            <person name="Varghese N."/>
            <person name="Submissions S."/>
        </authorList>
    </citation>
    <scope>NUCLEOTIDE SEQUENCE [LARGE SCALE GENOMIC DNA]</scope>
    <source>
        <strain evidence="2">DSM 44771</strain>
    </source>
</reference>
<accession>A0A1I6NY26</accession>
<organism evidence="1 2">
    <name type="scientific">Saccharopolyspora flava</name>
    <dbReference type="NCBI Taxonomy" id="95161"/>
    <lineage>
        <taxon>Bacteria</taxon>
        <taxon>Bacillati</taxon>
        <taxon>Actinomycetota</taxon>
        <taxon>Actinomycetes</taxon>
        <taxon>Pseudonocardiales</taxon>
        <taxon>Pseudonocardiaceae</taxon>
        <taxon>Saccharopolyspora</taxon>
    </lineage>
</organism>
<dbReference type="OrthoDB" id="3694230at2"/>
<gene>
    <name evidence="1" type="ORF">SAMN05660874_00256</name>
</gene>
<dbReference type="EMBL" id="FOZX01000001">
    <property type="protein sequence ID" value="SFS32847.1"/>
    <property type="molecule type" value="Genomic_DNA"/>
</dbReference>
<dbReference type="RefSeq" id="WP_093413056.1">
    <property type="nucleotide sequence ID" value="NZ_FOZX01000001.1"/>
</dbReference>
<protein>
    <submittedName>
        <fullName evidence="1">Uncharacterized protein</fullName>
    </submittedName>
</protein>
<sequence>MSHTGTSSAPAHAAAIVAPRTGERLHVAVETSAGETYLIAFVDSPRDSTGCEPCELSPDEARDLAGAVLDLLDAEAGQVSFAMPRSGQQLNLAIEADGAETYMITWLGRTTCDAGYEPSELGRTEAEQLARALQDLADAAEGA</sequence>
<keyword evidence="2" id="KW-1185">Reference proteome</keyword>
<name>A0A1I6NY26_9PSEU</name>